<organism evidence="2 3">
    <name type="scientific">Abyssalbus ytuae</name>
    <dbReference type="NCBI Taxonomy" id="2926907"/>
    <lineage>
        <taxon>Bacteria</taxon>
        <taxon>Pseudomonadati</taxon>
        <taxon>Bacteroidota</taxon>
        <taxon>Flavobacteriia</taxon>
        <taxon>Flavobacteriales</taxon>
        <taxon>Flavobacteriaceae</taxon>
        <taxon>Abyssalbus</taxon>
    </lineage>
</organism>
<dbReference type="EMBL" id="CP094358">
    <property type="protein sequence ID" value="UOB17242.1"/>
    <property type="molecule type" value="Genomic_DNA"/>
</dbReference>
<feature type="signal peptide" evidence="1">
    <location>
        <begin position="1"/>
        <end position="24"/>
    </location>
</feature>
<keyword evidence="3" id="KW-1185">Reference proteome</keyword>
<name>A0A9E6ZXZ2_9FLAO</name>
<evidence type="ECO:0000313" key="3">
    <source>
        <dbReference type="Proteomes" id="UP000831290"/>
    </source>
</evidence>
<sequence length="362" mass="41360">MKMYTYYKKITFILLIITGCKVYAQETASKKIEKEYAFINAGKIYLENKYGDITINGWEKDSLYIIINVVSSHKKKDNAVNLLQRVEFDIDKAGDFISIQSEISDKNLSFFAKHFNKVNPFDFDKSNLQIDYTVFLPEYTEINIQNKFGDIIITDWKGELEAKLEHGDIWINDEINTVNLEMKFGKLRAKWIKYSHLDIKNGNVDIEQSENLRIKSSGSDFNIENVDKMELYSSKDEIKIMNAGNISGNIDFSDVLIENISDQVDLTMNLADLAVYHVINKDAVVKIEQESSNISINITGLAFKFSAMMEQGLIRIPKSFSDIKTEIIDESKKVRTINARYGINPSGLFEISGKKGAVILKE</sequence>
<evidence type="ECO:0008006" key="4">
    <source>
        <dbReference type="Google" id="ProtNLM"/>
    </source>
</evidence>
<proteinExistence type="predicted"/>
<feature type="chain" id="PRO_5039023360" description="Adhesin domain-containing protein" evidence="1">
    <location>
        <begin position="25"/>
        <end position="362"/>
    </location>
</feature>
<dbReference type="AlphaFoldDB" id="A0A9E6ZXZ2"/>
<protein>
    <recommendedName>
        <fullName evidence="4">Adhesin domain-containing protein</fullName>
    </recommendedName>
</protein>
<dbReference type="RefSeq" id="WP_255842557.1">
    <property type="nucleotide sequence ID" value="NZ_CP094358.1"/>
</dbReference>
<accession>A0A9E6ZXZ2</accession>
<gene>
    <name evidence="2" type="ORF">MQE35_16085</name>
</gene>
<dbReference type="PROSITE" id="PS51257">
    <property type="entry name" value="PROKAR_LIPOPROTEIN"/>
    <property type="match status" value="1"/>
</dbReference>
<keyword evidence="1" id="KW-0732">Signal</keyword>
<dbReference type="Proteomes" id="UP000831290">
    <property type="component" value="Chromosome"/>
</dbReference>
<reference evidence="2" key="1">
    <citation type="submission" date="2022-03" db="EMBL/GenBank/DDBJ databases">
        <title>Description of Abyssus ytuae gen. nov., sp. nov., a novel member of the family Flavobacteriaceae isolated from the sediment of Mariana Trench.</title>
        <authorList>
            <person name="Zhang J."/>
            <person name="Xu X."/>
        </authorList>
    </citation>
    <scope>NUCLEOTIDE SEQUENCE</scope>
    <source>
        <strain evidence="2">MT3330</strain>
    </source>
</reference>
<evidence type="ECO:0000313" key="2">
    <source>
        <dbReference type="EMBL" id="UOB17242.1"/>
    </source>
</evidence>
<dbReference type="KEGG" id="fbm:MQE35_16085"/>
<evidence type="ECO:0000256" key="1">
    <source>
        <dbReference type="SAM" id="SignalP"/>
    </source>
</evidence>